<reference evidence="2 3" key="1">
    <citation type="submission" date="2020-08" db="EMBL/GenBank/DDBJ databases">
        <title>Functional genomics of gut bacteria from endangered species of beetles.</title>
        <authorList>
            <person name="Carlos-Shanley C."/>
        </authorList>
    </citation>
    <scope>NUCLEOTIDE SEQUENCE [LARGE SCALE GENOMIC DNA]</scope>
    <source>
        <strain evidence="2 3">S00198</strain>
    </source>
</reference>
<organism evidence="2 3">
    <name type="scientific">Acidovorax soli</name>
    <dbReference type="NCBI Taxonomy" id="592050"/>
    <lineage>
        <taxon>Bacteria</taxon>
        <taxon>Pseudomonadati</taxon>
        <taxon>Pseudomonadota</taxon>
        <taxon>Betaproteobacteria</taxon>
        <taxon>Burkholderiales</taxon>
        <taxon>Comamonadaceae</taxon>
        <taxon>Acidovorax</taxon>
    </lineage>
</organism>
<keyword evidence="3" id="KW-1185">Reference proteome</keyword>
<feature type="repeat" description="TPR" evidence="1">
    <location>
        <begin position="17"/>
        <end position="50"/>
    </location>
</feature>
<keyword evidence="1" id="KW-0802">TPR repeat</keyword>
<dbReference type="AlphaFoldDB" id="A0A7X0PLP7"/>
<dbReference type="SUPFAM" id="SSF48452">
    <property type="entry name" value="TPR-like"/>
    <property type="match status" value="1"/>
</dbReference>
<dbReference type="EMBL" id="JACHLK010000033">
    <property type="protein sequence ID" value="MBB6564233.1"/>
    <property type="molecule type" value="Genomic_DNA"/>
</dbReference>
<dbReference type="PROSITE" id="PS50005">
    <property type="entry name" value="TPR"/>
    <property type="match status" value="1"/>
</dbReference>
<evidence type="ECO:0000313" key="3">
    <source>
        <dbReference type="Proteomes" id="UP000575083"/>
    </source>
</evidence>
<dbReference type="GO" id="GO:0006508">
    <property type="term" value="P:proteolysis"/>
    <property type="evidence" value="ECO:0007669"/>
    <property type="project" value="UniProtKB-KW"/>
</dbReference>
<accession>A0A7X0PLP7</accession>
<dbReference type="GO" id="GO:0008233">
    <property type="term" value="F:peptidase activity"/>
    <property type="evidence" value="ECO:0007669"/>
    <property type="project" value="UniProtKB-KW"/>
</dbReference>
<dbReference type="Pfam" id="PF14559">
    <property type="entry name" value="TPR_19"/>
    <property type="match status" value="1"/>
</dbReference>
<dbReference type="Proteomes" id="UP000575083">
    <property type="component" value="Unassembled WGS sequence"/>
</dbReference>
<proteinExistence type="predicted"/>
<gene>
    <name evidence="2" type="ORF">HNP48_006960</name>
</gene>
<keyword evidence="2" id="KW-0645">Protease</keyword>
<keyword evidence="2" id="KW-0378">Hydrolase</keyword>
<dbReference type="InterPro" id="IPR019734">
    <property type="entry name" value="TPR_rpt"/>
</dbReference>
<evidence type="ECO:0000313" key="2">
    <source>
        <dbReference type="EMBL" id="MBB6564233.1"/>
    </source>
</evidence>
<sequence>MDIQALESLLQRGVDNALLRFTLGAHYLQMNEPATAITHLEQSLQRDPDYSAAWKLLGKAHAAGGHTGAAQQAWTQGLAVAERKGDKQAFKEMQVFLRRLQGATAVISPVTRS</sequence>
<dbReference type="InterPro" id="IPR011990">
    <property type="entry name" value="TPR-like_helical_dom_sf"/>
</dbReference>
<name>A0A7X0PLP7_9BURK</name>
<dbReference type="Gene3D" id="1.25.40.10">
    <property type="entry name" value="Tetratricopeptide repeat domain"/>
    <property type="match status" value="1"/>
</dbReference>
<protein>
    <submittedName>
        <fullName evidence="2">Putative Zn-dependent protease</fullName>
    </submittedName>
</protein>
<evidence type="ECO:0000256" key="1">
    <source>
        <dbReference type="PROSITE-ProRule" id="PRU00339"/>
    </source>
</evidence>
<dbReference type="SMART" id="SM00028">
    <property type="entry name" value="TPR"/>
    <property type="match status" value="2"/>
</dbReference>
<comment type="caution">
    <text evidence="2">The sequence shown here is derived from an EMBL/GenBank/DDBJ whole genome shotgun (WGS) entry which is preliminary data.</text>
</comment>
<dbReference type="RefSeq" id="WP_184866054.1">
    <property type="nucleotide sequence ID" value="NZ_JACHLK010000033.1"/>
</dbReference>